<evidence type="ECO:0000256" key="3">
    <source>
        <dbReference type="ARBA" id="ARBA00022692"/>
    </source>
</evidence>
<keyword evidence="6 9" id="KW-1133">Transmembrane helix</keyword>
<gene>
    <name evidence="11" type="ORF">METZ01_LOCUS204114</name>
</gene>
<feature type="transmembrane region" description="Helical" evidence="9">
    <location>
        <begin position="46"/>
        <end position="65"/>
    </location>
</feature>
<name>A0A382EKN8_9ZZZZ</name>
<keyword evidence="8 9" id="KW-0472">Membrane</keyword>
<feature type="transmembrane region" description="Helical" evidence="9">
    <location>
        <begin position="280"/>
        <end position="305"/>
    </location>
</feature>
<comment type="subcellular location">
    <subcellularLocation>
        <location evidence="1">Cell membrane</location>
        <topology evidence="1">Multi-pass membrane protein</topology>
    </subcellularLocation>
</comment>
<protein>
    <recommendedName>
        <fullName evidence="10">Nitrogen regulation protein NtrY-like N-terminal domain-containing protein</fullName>
    </recommendedName>
</protein>
<keyword evidence="3 9" id="KW-0812">Transmembrane</keyword>
<dbReference type="GO" id="GO:0000160">
    <property type="term" value="P:phosphorelay signal transduction system"/>
    <property type="evidence" value="ECO:0007669"/>
    <property type="project" value="UniProtKB-KW"/>
</dbReference>
<proteinExistence type="predicted"/>
<evidence type="ECO:0000256" key="2">
    <source>
        <dbReference type="ARBA" id="ARBA00022475"/>
    </source>
</evidence>
<dbReference type="Pfam" id="PF19312">
    <property type="entry name" value="NtrY_N"/>
    <property type="match status" value="1"/>
</dbReference>
<evidence type="ECO:0000256" key="5">
    <source>
        <dbReference type="ARBA" id="ARBA00022840"/>
    </source>
</evidence>
<reference evidence="11" key="1">
    <citation type="submission" date="2018-05" db="EMBL/GenBank/DDBJ databases">
        <authorList>
            <person name="Lanie J.A."/>
            <person name="Ng W.-L."/>
            <person name="Kazmierczak K.M."/>
            <person name="Andrzejewski T.M."/>
            <person name="Davidsen T.M."/>
            <person name="Wayne K.J."/>
            <person name="Tettelin H."/>
            <person name="Glass J.I."/>
            <person name="Rusch D."/>
            <person name="Podicherti R."/>
            <person name="Tsui H.-C.T."/>
            <person name="Winkler M.E."/>
        </authorList>
    </citation>
    <scope>NUCLEOTIDE SEQUENCE</scope>
</reference>
<sequence length="311" mass="35579">MIHIIKNYKWAVASSLICIFFGLLTFLTFINQSFIESNESNLQKLLIVDLVLLILFFLLIIRSIYVILKGRREGKLGSETSLKYIVFFSTTTLLPSILIAAFSLFLFNVVLQNYFEKKIKNVVNNSAEIAKNYVDQTKNSIEADILLMVLDINNKPGLFYDNPKRFLNILTTQRLLRKLDEVHLLDSSGNIIMSNIIDASMDFIPPPEEAFIRSLDGRPVRITDPQTNRTSALIKLSNFIDTYLYIVKFMDPKLINYLTETGNAISFYYSVQDRKTGIKITFAIIYVLIVSLLLFLSVTIAINFASRLTRP</sequence>
<evidence type="ECO:0000256" key="9">
    <source>
        <dbReference type="SAM" id="Phobius"/>
    </source>
</evidence>
<keyword evidence="2" id="KW-1003">Cell membrane</keyword>
<dbReference type="InterPro" id="IPR045671">
    <property type="entry name" value="NtrY-like_N"/>
</dbReference>
<accession>A0A382EKN8</accession>
<keyword evidence="4" id="KW-0547">Nucleotide-binding</keyword>
<feature type="domain" description="Nitrogen regulation protein NtrY-like N-terminal" evidence="10">
    <location>
        <begin position="40"/>
        <end position="293"/>
    </location>
</feature>
<evidence type="ECO:0000256" key="6">
    <source>
        <dbReference type="ARBA" id="ARBA00022989"/>
    </source>
</evidence>
<evidence type="ECO:0000256" key="1">
    <source>
        <dbReference type="ARBA" id="ARBA00004651"/>
    </source>
</evidence>
<evidence type="ECO:0000256" key="7">
    <source>
        <dbReference type="ARBA" id="ARBA00023012"/>
    </source>
</evidence>
<dbReference type="EMBL" id="UINC01045023">
    <property type="protein sequence ID" value="SVB51260.1"/>
    <property type="molecule type" value="Genomic_DNA"/>
</dbReference>
<evidence type="ECO:0000256" key="8">
    <source>
        <dbReference type="ARBA" id="ARBA00023136"/>
    </source>
</evidence>
<feature type="transmembrane region" description="Helical" evidence="9">
    <location>
        <begin position="85"/>
        <end position="111"/>
    </location>
</feature>
<dbReference type="AlphaFoldDB" id="A0A382EKN8"/>
<feature type="transmembrane region" description="Helical" evidence="9">
    <location>
        <begin position="12"/>
        <end position="34"/>
    </location>
</feature>
<dbReference type="GO" id="GO:0005886">
    <property type="term" value="C:plasma membrane"/>
    <property type="evidence" value="ECO:0007669"/>
    <property type="project" value="UniProtKB-SubCell"/>
</dbReference>
<feature type="non-terminal residue" evidence="11">
    <location>
        <position position="311"/>
    </location>
</feature>
<evidence type="ECO:0000313" key="11">
    <source>
        <dbReference type="EMBL" id="SVB51260.1"/>
    </source>
</evidence>
<evidence type="ECO:0000259" key="10">
    <source>
        <dbReference type="Pfam" id="PF19312"/>
    </source>
</evidence>
<organism evidence="11">
    <name type="scientific">marine metagenome</name>
    <dbReference type="NCBI Taxonomy" id="408172"/>
    <lineage>
        <taxon>unclassified sequences</taxon>
        <taxon>metagenomes</taxon>
        <taxon>ecological metagenomes</taxon>
    </lineage>
</organism>
<evidence type="ECO:0000256" key="4">
    <source>
        <dbReference type="ARBA" id="ARBA00022741"/>
    </source>
</evidence>
<dbReference type="GO" id="GO:0005524">
    <property type="term" value="F:ATP binding"/>
    <property type="evidence" value="ECO:0007669"/>
    <property type="project" value="UniProtKB-KW"/>
</dbReference>
<keyword evidence="5" id="KW-0067">ATP-binding</keyword>
<keyword evidence="7" id="KW-0902">Two-component regulatory system</keyword>